<dbReference type="NCBIfam" id="TIGR04183">
    <property type="entry name" value="Por_Secre_tail"/>
    <property type="match status" value="1"/>
</dbReference>
<feature type="signal peptide" evidence="1">
    <location>
        <begin position="1"/>
        <end position="39"/>
    </location>
</feature>
<organism evidence="2 3">
    <name type="scientific">Hymenobacter armeniacus</name>
    <dbReference type="NCBI Taxonomy" id="2771358"/>
    <lineage>
        <taxon>Bacteria</taxon>
        <taxon>Pseudomonadati</taxon>
        <taxon>Bacteroidota</taxon>
        <taxon>Cytophagia</taxon>
        <taxon>Cytophagales</taxon>
        <taxon>Hymenobacteraceae</taxon>
        <taxon>Hymenobacter</taxon>
    </lineage>
</organism>
<evidence type="ECO:0000313" key="3">
    <source>
        <dbReference type="Proteomes" id="UP000606003"/>
    </source>
</evidence>
<proteinExistence type="predicted"/>
<dbReference type="InterPro" id="IPR026444">
    <property type="entry name" value="Secre_tail"/>
</dbReference>
<dbReference type="InterPro" id="IPR012334">
    <property type="entry name" value="Pectin_lyas_fold"/>
</dbReference>
<dbReference type="Proteomes" id="UP000606003">
    <property type="component" value="Unassembled WGS sequence"/>
</dbReference>
<dbReference type="Gene3D" id="2.160.20.10">
    <property type="entry name" value="Single-stranded right-handed beta-helix, Pectin lyase-like"/>
    <property type="match status" value="2"/>
</dbReference>
<dbReference type="InterPro" id="IPR011050">
    <property type="entry name" value="Pectin_lyase_fold/virulence"/>
</dbReference>
<reference evidence="2 3" key="1">
    <citation type="submission" date="2020-09" db="EMBL/GenBank/DDBJ databases">
        <authorList>
            <person name="Kim M.K."/>
        </authorList>
    </citation>
    <scope>NUCLEOTIDE SEQUENCE [LARGE SCALE GENOMIC DNA]</scope>
    <source>
        <strain evidence="2 3">BT189</strain>
    </source>
</reference>
<sequence length="1501" mass="149158">MKTSYTDTLFSTGTKPAAGRWRQPLALLALLLSSSGAWAQTVKTLPGDYANFAAAINDINSSFPNGGVTVNVAAGYAETAPSGGLPPLTAQGTGGATGQIVFRKAGSGTNPLITAPVGSSNALDGIVRLSGADYVTFDGIDLLDPATNNNQIKASEFGYAFFRASATNGCQNNTIQNCKVTMNRSGSGSATTGLYGVYLALTTPTGTAVTPTSAAGSNSSNKFYANTLLNTQSGIFVTGYGDAAPYSLADQNNDFGGQAASTGNTIRNYGGASGVIAFGIRATNQQSPNASFNTLDNAGGGGVATASSLYGVYLTLGASGDITLNNNAVTLVQAPTATTSVTATAVYSGHTGTGTATLNNNAVSYTLAAGGGVASASSRYMVLSSNISAIGGLNMNGNQVTYTLSSTAASSPISGAAHGVSCQGPVGGALNMNDNQVTFTLSNTSSSSLDVAARGVNCQNPVTGAASLSNNAVNYAVSNSGTGTIAASGSAYFGVVNSGAAPSLALNTNTVAYTLTNTSTSAISAACQAVYNGGAVSGVLSMSGNVISHTVPAAPATVGNISGSLLGIFNTVAVPGSLAINNNTFSFAIANGGATISSTMTGVVNQGGTVGGTASFNGNALDFALATAAGVTSSSPIGISNSAGSPLTGAATFSDNTLTYTGTRTGGTFSSDFTGIANYAATSSTLTIDNNTLLGSSTASTGNMTFVLATGASSALVTISNNRYQNSRTASTGSVLFINNSNAVNIATAANLLVQGNSFTGLTRTGAGGTTGYFNIGFATTAGTHTIRNNTVSGLTLLGSFVGIESLATATGAGTSSIAYEVSDNVIGSLASGGGISSTGASPMVGLWAGGTAVSGTLANNTVQNLSGAGQTVGLTLSGNTGVPVSTSNTFFSGTILGNIISNLSTTSGAAVYGMYLPAASAPGGAVSTTANKVTNLSTSSTGAVYGIEVAGGPSHTLSNNIIATLTAPAGTGSPAVAGLYLTAGTAINAYHNTVYLGGTGPGSSAACYRTSTGATTLRNNIFYNARTGSGSNYALATASTTGFVGSTTNPGTNTSDYNLLIAADAAKVGLYGATAYSFADWKTATGGDGSSLSETTTTLPAANLFANPAAGDFFPNAANPAAWYANGTGTQVAGIGTDYVGAPRPTTVPAGAPDLGAFEVTPTALPPALAVSAAPALGGTQVFSLGGRTLARLTYGSTGTVPGSVLARYYSGTNPPAPFLAGARYANAYFEFSDATADGSGYTYQPTLAYDPALLGTIPNEAAQRISPRAADNSGYGTYFATVVSPAPARTLIGPATATPLGLLAIGAAAAPLPVQLSRFEALREGADVLLSWTTATEHDNQGFDVQVSPDGQHFRTLGSVAGAGSSAGPRRYAFTDREAGKTGLRYYRLRQLDQGGPASFSPVRTVQFDAAAGPLLAWPNPCRQALHLSLLLPRAAAAATLTLTDMLGHPVLRQELGPLTAGPSQPTLDSPAFARLPAGLYVLHLATPAGTQTLKLVKE</sequence>
<dbReference type="InterPro" id="IPR006626">
    <property type="entry name" value="PbH1"/>
</dbReference>
<feature type="chain" id="PRO_5045321561" evidence="1">
    <location>
        <begin position="40"/>
        <end position="1501"/>
    </location>
</feature>
<protein>
    <submittedName>
        <fullName evidence="2">T9SS type A sorting domain-containing protein</fullName>
    </submittedName>
</protein>
<name>A0ABR8JS73_9BACT</name>
<gene>
    <name evidence="2" type="ORF">IC234_11865</name>
</gene>
<comment type="caution">
    <text evidence="2">The sequence shown here is derived from an EMBL/GenBank/DDBJ whole genome shotgun (WGS) entry which is preliminary data.</text>
</comment>
<dbReference type="SUPFAM" id="SSF51126">
    <property type="entry name" value="Pectin lyase-like"/>
    <property type="match status" value="1"/>
</dbReference>
<accession>A0ABR8JS73</accession>
<dbReference type="EMBL" id="JACXAC010000004">
    <property type="protein sequence ID" value="MBD2722820.1"/>
    <property type="molecule type" value="Genomic_DNA"/>
</dbReference>
<evidence type="ECO:0000313" key="2">
    <source>
        <dbReference type="EMBL" id="MBD2722820.1"/>
    </source>
</evidence>
<keyword evidence="3" id="KW-1185">Reference proteome</keyword>
<dbReference type="SMART" id="SM00710">
    <property type="entry name" value="PbH1"/>
    <property type="match status" value="9"/>
</dbReference>
<evidence type="ECO:0000256" key="1">
    <source>
        <dbReference type="SAM" id="SignalP"/>
    </source>
</evidence>
<keyword evidence="1" id="KW-0732">Signal</keyword>
<dbReference type="RefSeq" id="WP_190924835.1">
    <property type="nucleotide sequence ID" value="NZ_JACXAC010000004.1"/>
</dbReference>